<dbReference type="Proteomes" id="UP000886998">
    <property type="component" value="Unassembled WGS sequence"/>
</dbReference>
<feature type="chain" id="PRO_5036494027" evidence="1">
    <location>
        <begin position="33"/>
        <end position="152"/>
    </location>
</feature>
<evidence type="ECO:0000313" key="3">
    <source>
        <dbReference type="Proteomes" id="UP000886998"/>
    </source>
</evidence>
<dbReference type="AlphaFoldDB" id="A0A8X6Y0C4"/>
<name>A0A8X6Y0C4_9ARAC</name>
<keyword evidence="3" id="KW-1185">Reference proteome</keyword>
<gene>
    <name evidence="2" type="ORF">TNIN_309531</name>
</gene>
<evidence type="ECO:0000256" key="1">
    <source>
        <dbReference type="SAM" id="SignalP"/>
    </source>
</evidence>
<proteinExistence type="predicted"/>
<reference evidence="2" key="1">
    <citation type="submission" date="2020-08" db="EMBL/GenBank/DDBJ databases">
        <title>Multicomponent nature underlies the extraordinary mechanical properties of spider dragline silk.</title>
        <authorList>
            <person name="Kono N."/>
            <person name="Nakamura H."/>
            <person name="Mori M."/>
            <person name="Yoshida Y."/>
            <person name="Ohtoshi R."/>
            <person name="Malay A.D."/>
            <person name="Moran D.A.P."/>
            <person name="Tomita M."/>
            <person name="Numata K."/>
            <person name="Arakawa K."/>
        </authorList>
    </citation>
    <scope>NUCLEOTIDE SEQUENCE</scope>
</reference>
<sequence length="152" mass="17520">MMDWRRKPPNRRGNLRRLWVSWLYLALCPVNCQYHLEFSPFEMTKTLADDDRQYETYLAEKQKETDVINLTNKVAPEDQTKIKKNTRIDGFTSPAKFAKKQKVLQNYFVGANAPVKTSNQYQALAGNSTLPDQDITAVPVATPKILPINLKF</sequence>
<organism evidence="2 3">
    <name type="scientific">Trichonephila inaurata madagascariensis</name>
    <dbReference type="NCBI Taxonomy" id="2747483"/>
    <lineage>
        <taxon>Eukaryota</taxon>
        <taxon>Metazoa</taxon>
        <taxon>Ecdysozoa</taxon>
        <taxon>Arthropoda</taxon>
        <taxon>Chelicerata</taxon>
        <taxon>Arachnida</taxon>
        <taxon>Araneae</taxon>
        <taxon>Araneomorphae</taxon>
        <taxon>Entelegynae</taxon>
        <taxon>Araneoidea</taxon>
        <taxon>Nephilidae</taxon>
        <taxon>Trichonephila</taxon>
        <taxon>Trichonephila inaurata</taxon>
    </lineage>
</organism>
<keyword evidence="1" id="KW-0732">Signal</keyword>
<feature type="signal peptide" evidence="1">
    <location>
        <begin position="1"/>
        <end position="32"/>
    </location>
</feature>
<protein>
    <submittedName>
        <fullName evidence="2">Uncharacterized protein</fullName>
    </submittedName>
</protein>
<accession>A0A8X6Y0C4</accession>
<comment type="caution">
    <text evidence="2">The sequence shown here is derived from an EMBL/GenBank/DDBJ whole genome shotgun (WGS) entry which is preliminary data.</text>
</comment>
<dbReference type="EMBL" id="BMAV01014527">
    <property type="protein sequence ID" value="GFY62967.1"/>
    <property type="molecule type" value="Genomic_DNA"/>
</dbReference>
<evidence type="ECO:0000313" key="2">
    <source>
        <dbReference type="EMBL" id="GFY62967.1"/>
    </source>
</evidence>